<evidence type="ECO:0000313" key="3">
    <source>
        <dbReference type="EMBL" id="MFC0248384.1"/>
    </source>
</evidence>
<feature type="region of interest" description="Disordered" evidence="1">
    <location>
        <begin position="231"/>
        <end position="252"/>
    </location>
</feature>
<evidence type="ECO:0000259" key="2">
    <source>
        <dbReference type="Pfam" id="PF02541"/>
    </source>
</evidence>
<dbReference type="Pfam" id="PF02541">
    <property type="entry name" value="Ppx-GppA"/>
    <property type="match status" value="2"/>
</dbReference>
<proteinExistence type="predicted"/>
<accession>A0ABV6F4W9</accession>
<dbReference type="InterPro" id="IPR003695">
    <property type="entry name" value="Ppx_GppA_N"/>
</dbReference>
<dbReference type="InterPro" id="IPR043129">
    <property type="entry name" value="ATPase_NBD"/>
</dbReference>
<organism evidence="3 4">
    <name type="scientific">Citricoccus parietis</name>
    <dbReference type="NCBI Taxonomy" id="592307"/>
    <lineage>
        <taxon>Bacteria</taxon>
        <taxon>Bacillati</taxon>
        <taxon>Actinomycetota</taxon>
        <taxon>Actinomycetes</taxon>
        <taxon>Micrococcales</taxon>
        <taxon>Micrococcaceae</taxon>
        <taxon>Citricoccus</taxon>
    </lineage>
</organism>
<dbReference type="Gene3D" id="3.30.420.40">
    <property type="match status" value="1"/>
</dbReference>
<dbReference type="EMBL" id="JBHLWH010000021">
    <property type="protein sequence ID" value="MFC0248384.1"/>
    <property type="molecule type" value="Genomic_DNA"/>
</dbReference>
<feature type="region of interest" description="Disordered" evidence="1">
    <location>
        <begin position="362"/>
        <end position="382"/>
    </location>
</feature>
<dbReference type="Pfam" id="PF04417">
    <property type="entry name" value="DUF501"/>
    <property type="match status" value="1"/>
</dbReference>
<comment type="caution">
    <text evidence="3">The sequence shown here is derived from an EMBL/GenBank/DDBJ whole genome shotgun (WGS) entry which is preliminary data.</text>
</comment>
<dbReference type="PANTHER" id="PTHR30005">
    <property type="entry name" value="EXOPOLYPHOSPHATASE"/>
    <property type="match status" value="1"/>
</dbReference>
<dbReference type="RefSeq" id="WP_378041001.1">
    <property type="nucleotide sequence ID" value="NZ_JBHLWH010000021.1"/>
</dbReference>
<feature type="domain" description="Ppx/GppA phosphatase N-terminal" evidence="2">
    <location>
        <begin position="258"/>
        <end position="355"/>
    </location>
</feature>
<dbReference type="SUPFAM" id="SSF53067">
    <property type="entry name" value="Actin-like ATPase domain"/>
    <property type="match status" value="2"/>
</dbReference>
<feature type="compositionally biased region" description="Polar residues" evidence="1">
    <location>
        <begin position="368"/>
        <end position="378"/>
    </location>
</feature>
<evidence type="ECO:0000313" key="4">
    <source>
        <dbReference type="Proteomes" id="UP001589766"/>
    </source>
</evidence>
<evidence type="ECO:0000256" key="1">
    <source>
        <dbReference type="SAM" id="MobiDB-lite"/>
    </source>
</evidence>
<feature type="domain" description="Ppx/GppA phosphatase N-terminal" evidence="2">
    <location>
        <begin position="383"/>
        <end position="545"/>
    </location>
</feature>
<reference evidence="3 4" key="1">
    <citation type="submission" date="2024-09" db="EMBL/GenBank/DDBJ databases">
        <authorList>
            <person name="Sun Q."/>
            <person name="Mori K."/>
        </authorList>
    </citation>
    <scope>NUCLEOTIDE SEQUENCE [LARGE SCALE GENOMIC DNA]</scope>
    <source>
        <strain evidence="3 4">CCM 7609</strain>
    </source>
</reference>
<gene>
    <name evidence="3" type="ORF">ACFFIO_07705</name>
</gene>
<dbReference type="CDD" id="cd24119">
    <property type="entry name" value="ASKHA_NBD_MtPPX2-like"/>
    <property type="match status" value="1"/>
</dbReference>
<name>A0ABV6F4W9_9MICC</name>
<dbReference type="InterPro" id="IPR050273">
    <property type="entry name" value="GppA/Ppx_hydrolase"/>
</dbReference>
<dbReference type="PANTHER" id="PTHR30005:SF13">
    <property type="entry name" value="EXOPOLYPHOSPHATASE 2"/>
    <property type="match status" value="1"/>
</dbReference>
<dbReference type="Gene3D" id="3.30.420.150">
    <property type="entry name" value="Exopolyphosphatase. Domain 2"/>
    <property type="match status" value="1"/>
</dbReference>
<keyword evidence="4" id="KW-1185">Reference proteome</keyword>
<dbReference type="InterPro" id="IPR007511">
    <property type="entry name" value="DUF501"/>
</dbReference>
<dbReference type="Proteomes" id="UP001589766">
    <property type="component" value="Unassembled WGS sequence"/>
</dbReference>
<sequence length="573" mass="59954">MTQNLDRTPTQQDLDTISLQLNRPARDVVEIGARCVCGNPLVATTAPRLSNGIPFPTTFYLTHPVLTAAVSRLEASGVMAEMSERLQQDDELSARYRSAHEAYLAERDRVGRVAGTDEVPEISGISAGGMPERVKCLHVLVGHSLAAGPGVNPLGDEALGRMRDDWTAETCWCAGAWDPGAPVPSKDLSRHVKRLAGEQNPVQGAASRRPGRTVAAIDCGTNSIRLLVARFESPKDQSTDQPTDQPGTGGGAAVPRLVDLHREMRVVRLGEGVDATGRLSEAAMQRTFAATEDYAAIIRDLGATSVRFVATSASRDAANAADFTAGIRERLGVEPEIITGDEEAALSFAGAASVLAPRPLDTAERPQASHTSQTSPASRASHAASGPVLVVDLGGGSTEFVLGTLAGPTGPQVTHALSVRMGCVRFTERHLRTDPPSDAEIQTAVQDIEAVLDEVEASVPLGEVAAVVGVAGTVTTVTAAALGLTAYDPGVIHATELDVDVIGDTAGRLLAATRDERAALPYMHPGRVDVIGAGALIWSMILRRVAHAGHGSVTTAITSEHDILDGIALSQTA</sequence>
<protein>
    <submittedName>
        <fullName evidence="3">DUF501 domain-containing protein</fullName>
    </submittedName>
</protein>